<dbReference type="EMBL" id="OV696687">
    <property type="protein sequence ID" value="CAH1255471.1"/>
    <property type="molecule type" value="Genomic_DNA"/>
</dbReference>
<reference evidence="2" key="1">
    <citation type="submission" date="2022-01" db="EMBL/GenBank/DDBJ databases">
        <authorList>
            <person name="Braso-Vives M."/>
        </authorList>
    </citation>
    <scope>NUCLEOTIDE SEQUENCE</scope>
</reference>
<keyword evidence="1" id="KW-0472">Membrane</keyword>
<protein>
    <submittedName>
        <fullName evidence="2">Hypp1544 protein</fullName>
    </submittedName>
</protein>
<keyword evidence="1" id="KW-0812">Transmembrane</keyword>
<proteinExistence type="predicted"/>
<sequence length="151" mass="16663">MCMKKEGCMPEVDFDDNWTVVAVCVGSMICLGFVYMAYTAFRYGILDPPKFVCKAKGSGKRSSVTRGVAAVCGRTSAMCGKKGGCIPDVDPTDDWTLVAIIIGSMITLGFVQMTYLAVRYGLMDPPKVSRTRAERTTRPEPHGYAWYSERF</sequence>
<accession>A0A8J9ZM86</accession>
<evidence type="ECO:0000256" key="1">
    <source>
        <dbReference type="SAM" id="Phobius"/>
    </source>
</evidence>
<feature type="transmembrane region" description="Helical" evidence="1">
    <location>
        <begin position="97"/>
        <end position="122"/>
    </location>
</feature>
<keyword evidence="1" id="KW-1133">Transmembrane helix</keyword>
<evidence type="ECO:0000313" key="3">
    <source>
        <dbReference type="Proteomes" id="UP000838412"/>
    </source>
</evidence>
<dbReference type="AlphaFoldDB" id="A0A8J9ZM86"/>
<dbReference type="OrthoDB" id="10540947at2759"/>
<name>A0A8J9ZM86_BRALA</name>
<organism evidence="2 3">
    <name type="scientific">Branchiostoma lanceolatum</name>
    <name type="common">Common lancelet</name>
    <name type="synonym">Amphioxus lanceolatum</name>
    <dbReference type="NCBI Taxonomy" id="7740"/>
    <lineage>
        <taxon>Eukaryota</taxon>
        <taxon>Metazoa</taxon>
        <taxon>Chordata</taxon>
        <taxon>Cephalochordata</taxon>
        <taxon>Leptocardii</taxon>
        <taxon>Amphioxiformes</taxon>
        <taxon>Branchiostomatidae</taxon>
        <taxon>Branchiostoma</taxon>
    </lineage>
</organism>
<dbReference type="Proteomes" id="UP000838412">
    <property type="component" value="Chromosome 2"/>
</dbReference>
<feature type="transmembrane region" description="Helical" evidence="1">
    <location>
        <begin position="20"/>
        <end position="41"/>
    </location>
</feature>
<keyword evidence="3" id="KW-1185">Reference proteome</keyword>
<evidence type="ECO:0000313" key="2">
    <source>
        <dbReference type="EMBL" id="CAH1255471.1"/>
    </source>
</evidence>
<gene>
    <name evidence="2" type="primary">Hypp1544</name>
    <name evidence="2" type="ORF">BLAG_LOCUS14512</name>
</gene>